<dbReference type="InterPro" id="IPR053802">
    <property type="entry name" value="DUF6950"/>
</dbReference>
<reference evidence="2" key="1">
    <citation type="submission" date="2022-04" db="EMBL/GenBank/DDBJ databases">
        <title>Roseomonas acroporae sp. nov., isolated from coral Acropora digitifera.</title>
        <authorList>
            <person name="Sun H."/>
        </authorList>
    </citation>
    <scope>NUCLEOTIDE SEQUENCE</scope>
    <source>
        <strain evidence="2">NAR14</strain>
    </source>
</reference>
<dbReference type="Pfam" id="PF22262">
    <property type="entry name" value="DUF6950"/>
    <property type="match status" value="1"/>
</dbReference>
<accession>A0A9X2BXT4</accession>
<comment type="caution">
    <text evidence="2">The sequence shown here is derived from an EMBL/GenBank/DDBJ whole genome shotgun (WGS) entry which is preliminary data.</text>
</comment>
<keyword evidence="3" id="KW-1185">Reference proteome</keyword>
<evidence type="ECO:0000313" key="2">
    <source>
        <dbReference type="EMBL" id="MCK8787631.1"/>
    </source>
</evidence>
<dbReference type="AlphaFoldDB" id="A0A9X2BXT4"/>
<name>A0A9X2BXT4_9PROT</name>
<gene>
    <name evidence="2" type="ORF">M0638_25010</name>
</gene>
<sequence>MPRRPDWPERLMAYFAEAGQRPFQWATHDCATFAAGAIRAMGGPDLGRDWRGSYDGEADARDVIESYGRDLEAACAEVCQAAGMQEVRPVLAQRGDLLVLRDRALLRGVPALAICNGATAMTVTHR</sequence>
<proteinExistence type="predicted"/>
<dbReference type="RefSeq" id="WP_248669681.1">
    <property type="nucleotide sequence ID" value="NZ_JALPRX010000136.1"/>
</dbReference>
<dbReference type="EMBL" id="JALPRX010000136">
    <property type="protein sequence ID" value="MCK8787631.1"/>
    <property type="molecule type" value="Genomic_DNA"/>
</dbReference>
<protein>
    <recommendedName>
        <fullName evidence="1">DUF6950 domain-containing protein</fullName>
    </recommendedName>
</protein>
<evidence type="ECO:0000313" key="3">
    <source>
        <dbReference type="Proteomes" id="UP001139516"/>
    </source>
</evidence>
<feature type="domain" description="DUF6950" evidence="1">
    <location>
        <begin position="3"/>
        <end position="124"/>
    </location>
</feature>
<organism evidence="2 3">
    <name type="scientific">Roseomonas acroporae</name>
    <dbReference type="NCBI Taxonomy" id="2937791"/>
    <lineage>
        <taxon>Bacteria</taxon>
        <taxon>Pseudomonadati</taxon>
        <taxon>Pseudomonadota</taxon>
        <taxon>Alphaproteobacteria</taxon>
        <taxon>Acetobacterales</taxon>
        <taxon>Roseomonadaceae</taxon>
        <taxon>Roseomonas</taxon>
    </lineage>
</organism>
<evidence type="ECO:0000259" key="1">
    <source>
        <dbReference type="Pfam" id="PF22262"/>
    </source>
</evidence>
<dbReference type="Proteomes" id="UP001139516">
    <property type="component" value="Unassembled WGS sequence"/>
</dbReference>
<feature type="non-terminal residue" evidence="2">
    <location>
        <position position="126"/>
    </location>
</feature>